<accession>A0A382KEG1</accession>
<dbReference type="AlphaFoldDB" id="A0A382KEG1"/>
<protein>
    <submittedName>
        <fullName evidence="2">Uncharacterized protein</fullName>
    </submittedName>
</protein>
<sequence>MGWDDIHDPKDNQESSKLRTWDQYLFKFIMFLFIFILAFIISLIIFATINIAGHSPSYMDGIGFFVVLAFYALCVIAIPLILSFLVVYV</sequence>
<organism evidence="2">
    <name type="scientific">marine metagenome</name>
    <dbReference type="NCBI Taxonomy" id="408172"/>
    <lineage>
        <taxon>unclassified sequences</taxon>
        <taxon>metagenomes</taxon>
        <taxon>ecological metagenomes</taxon>
    </lineage>
</organism>
<evidence type="ECO:0000256" key="1">
    <source>
        <dbReference type="SAM" id="Phobius"/>
    </source>
</evidence>
<keyword evidence="1" id="KW-1133">Transmembrane helix</keyword>
<gene>
    <name evidence="2" type="ORF">METZ01_LOCUS275632</name>
</gene>
<proteinExistence type="predicted"/>
<keyword evidence="1" id="KW-0812">Transmembrane</keyword>
<evidence type="ECO:0000313" key="2">
    <source>
        <dbReference type="EMBL" id="SVC22778.1"/>
    </source>
</evidence>
<feature type="non-terminal residue" evidence="2">
    <location>
        <position position="89"/>
    </location>
</feature>
<feature type="non-terminal residue" evidence="2">
    <location>
        <position position="1"/>
    </location>
</feature>
<feature type="transmembrane region" description="Helical" evidence="1">
    <location>
        <begin position="24"/>
        <end position="49"/>
    </location>
</feature>
<feature type="transmembrane region" description="Helical" evidence="1">
    <location>
        <begin position="61"/>
        <end position="88"/>
    </location>
</feature>
<name>A0A382KEG1_9ZZZZ</name>
<keyword evidence="1" id="KW-0472">Membrane</keyword>
<reference evidence="2" key="1">
    <citation type="submission" date="2018-05" db="EMBL/GenBank/DDBJ databases">
        <authorList>
            <person name="Lanie J.A."/>
            <person name="Ng W.-L."/>
            <person name="Kazmierczak K.M."/>
            <person name="Andrzejewski T.M."/>
            <person name="Davidsen T.M."/>
            <person name="Wayne K.J."/>
            <person name="Tettelin H."/>
            <person name="Glass J.I."/>
            <person name="Rusch D."/>
            <person name="Podicherti R."/>
            <person name="Tsui H.-C.T."/>
            <person name="Winkler M.E."/>
        </authorList>
    </citation>
    <scope>NUCLEOTIDE SEQUENCE</scope>
</reference>
<dbReference type="EMBL" id="UINC01080126">
    <property type="protein sequence ID" value="SVC22778.1"/>
    <property type="molecule type" value="Genomic_DNA"/>
</dbReference>